<protein>
    <submittedName>
        <fullName evidence="9">Protein visC</fullName>
    </submittedName>
</protein>
<comment type="caution">
    <text evidence="9">The sequence shown here is derived from an EMBL/GenBank/DDBJ whole genome shotgun (WGS) entry which is preliminary data.</text>
</comment>
<dbReference type="EMBL" id="JGVK01000028">
    <property type="protein sequence ID" value="KEY91005.1"/>
    <property type="molecule type" value="Genomic_DNA"/>
</dbReference>
<dbReference type="NCBIfam" id="TIGR01988">
    <property type="entry name" value="Ubi-OHases"/>
    <property type="match status" value="1"/>
</dbReference>
<dbReference type="Gene3D" id="3.50.50.60">
    <property type="entry name" value="FAD/NAD(P)-binding domain"/>
    <property type="match status" value="2"/>
</dbReference>
<dbReference type="UniPathway" id="UPA00232"/>
<dbReference type="PANTHER" id="PTHR43876">
    <property type="entry name" value="UBIQUINONE BIOSYNTHESIS MONOOXYGENASE COQ6, MITOCHONDRIAL"/>
    <property type="match status" value="1"/>
</dbReference>
<dbReference type="InterPro" id="IPR051205">
    <property type="entry name" value="UbiH/COQ6_monooxygenase"/>
</dbReference>
<dbReference type="Pfam" id="PF01494">
    <property type="entry name" value="FAD_binding_3"/>
    <property type="match status" value="1"/>
</dbReference>
<dbReference type="InterPro" id="IPR010971">
    <property type="entry name" value="UbiH/COQ6"/>
</dbReference>
<comment type="cofactor">
    <cofactor evidence="1">
        <name>FAD</name>
        <dbReference type="ChEBI" id="CHEBI:57692"/>
    </cofactor>
</comment>
<dbReference type="InterPro" id="IPR002938">
    <property type="entry name" value="FAD-bd"/>
</dbReference>
<evidence type="ECO:0000259" key="8">
    <source>
        <dbReference type="Pfam" id="PF01494"/>
    </source>
</evidence>
<dbReference type="STRING" id="1179155.CF67_05034"/>
<evidence type="ECO:0000256" key="3">
    <source>
        <dbReference type="ARBA" id="ARBA00005349"/>
    </source>
</evidence>
<dbReference type="PRINTS" id="PR00420">
    <property type="entry name" value="RNGMNOXGNASE"/>
</dbReference>
<evidence type="ECO:0000313" key="10">
    <source>
        <dbReference type="Proteomes" id="UP000053784"/>
    </source>
</evidence>
<proteinExistence type="inferred from homology"/>
<organism evidence="9 10">
    <name type="scientific">Candidatus Photodesmus blepharonis</name>
    <dbReference type="NCBI Taxonomy" id="1179155"/>
    <lineage>
        <taxon>Bacteria</taxon>
        <taxon>Pseudomonadati</taxon>
        <taxon>Pseudomonadota</taxon>
        <taxon>Gammaproteobacteria</taxon>
        <taxon>Vibrionales</taxon>
        <taxon>Vibrionaceae</taxon>
        <taxon>Candidatus Photodesmus</taxon>
    </lineage>
</organism>
<evidence type="ECO:0000256" key="7">
    <source>
        <dbReference type="ARBA" id="ARBA00023033"/>
    </source>
</evidence>
<gene>
    <name evidence="9" type="primary">visC</name>
    <name evidence="9" type="ORF">CF67_05034</name>
</gene>
<dbReference type="PANTHER" id="PTHR43876:SF7">
    <property type="entry name" value="UBIQUINONE BIOSYNTHESIS MONOOXYGENASE COQ6, MITOCHONDRIAL"/>
    <property type="match status" value="1"/>
</dbReference>
<keyword evidence="6" id="KW-0560">Oxidoreductase</keyword>
<dbReference type="GO" id="GO:0006744">
    <property type="term" value="P:ubiquinone biosynthetic process"/>
    <property type="evidence" value="ECO:0007669"/>
    <property type="project" value="UniProtKB-UniPathway"/>
</dbReference>
<keyword evidence="5" id="KW-0274">FAD</keyword>
<feature type="domain" description="FAD-binding" evidence="8">
    <location>
        <begin position="5"/>
        <end position="344"/>
    </location>
</feature>
<evidence type="ECO:0000256" key="4">
    <source>
        <dbReference type="ARBA" id="ARBA00022630"/>
    </source>
</evidence>
<accession>A0A084CMH6</accession>
<evidence type="ECO:0000256" key="1">
    <source>
        <dbReference type="ARBA" id="ARBA00001974"/>
    </source>
</evidence>
<dbReference type="GO" id="GO:0071949">
    <property type="term" value="F:FAD binding"/>
    <property type="evidence" value="ECO:0007669"/>
    <property type="project" value="InterPro"/>
</dbReference>
<evidence type="ECO:0000256" key="6">
    <source>
        <dbReference type="ARBA" id="ARBA00023002"/>
    </source>
</evidence>
<dbReference type="SUPFAM" id="SSF51905">
    <property type="entry name" value="FAD/NAD(P)-binding domain"/>
    <property type="match status" value="1"/>
</dbReference>
<keyword evidence="7" id="KW-0503">Monooxygenase</keyword>
<sequence length="409" mass="45904">MIQRIDIAVVGSGIVGLALSAALKHSSLQVAVIEKKKTEGTVDELCDVRVSILNHSSETILKNLGVWWRIAQNCISSYSSMEIWEQDSFASIGFSADALLQNSMGRIVENRVIQVALLEHVKQQSNVFLLTPATCSKMIIGQNEVWITLDNGEMLATKLVIGADGANSWVRDQLEIPLTYWDYGYSTITANVFTQDRHQAIVRQIFTQQGSLAFLPMSDEYTSSIIWSIESGYAEELVCMSESEFNKYLTAEFDNRLGLCQVMGKRLLFPLKMHYSRDFAVNRAVLVGDAAHTMNSLLGQEGNIGLLGAASLAQEILAFWERGEDFGSKRNLRNYERWRKTEAIKVIIMMQGLKYLFDGDNSTKRFVRGMGMRFIDQLPYLKDGFIKRALGLKGNLPNLAKRNFGNNVI</sequence>
<reference evidence="9 10" key="1">
    <citation type="submission" date="2014-03" db="EMBL/GenBank/DDBJ databases">
        <title>Selection and divergence in the genomes of co-occurring obligate luminous symbionts with specific hosts.</title>
        <authorList>
            <person name="Hendry T.A."/>
            <person name="de Wet J.R."/>
            <person name="Dunlap P.V."/>
        </authorList>
    </citation>
    <scope>NUCLEOTIDE SEQUENCE [LARGE SCALE GENOMIC DNA]</scope>
    <source>
        <strain evidence="9 10">Ppalp.1</strain>
    </source>
</reference>
<dbReference type="Proteomes" id="UP000053784">
    <property type="component" value="Unassembled WGS sequence"/>
</dbReference>
<dbReference type="GO" id="GO:0019168">
    <property type="term" value="F:2-polyprenylphenol 6-hydroxylase activity"/>
    <property type="evidence" value="ECO:0007669"/>
    <property type="project" value="TreeGrafter"/>
</dbReference>
<dbReference type="OrthoDB" id="9769565at2"/>
<evidence type="ECO:0000256" key="2">
    <source>
        <dbReference type="ARBA" id="ARBA00004749"/>
    </source>
</evidence>
<dbReference type="AlphaFoldDB" id="A0A084CMH6"/>
<comment type="similarity">
    <text evidence="3">Belongs to the UbiH/COQ6 family.</text>
</comment>
<dbReference type="eggNOG" id="COG0654">
    <property type="taxonomic scope" value="Bacteria"/>
</dbReference>
<evidence type="ECO:0000313" key="9">
    <source>
        <dbReference type="EMBL" id="KEY91005.1"/>
    </source>
</evidence>
<dbReference type="InterPro" id="IPR036188">
    <property type="entry name" value="FAD/NAD-bd_sf"/>
</dbReference>
<evidence type="ECO:0000256" key="5">
    <source>
        <dbReference type="ARBA" id="ARBA00022827"/>
    </source>
</evidence>
<comment type="pathway">
    <text evidence="2">Cofactor biosynthesis; ubiquinone biosynthesis.</text>
</comment>
<name>A0A084CMH6_9GAMM</name>
<keyword evidence="10" id="KW-1185">Reference proteome</keyword>
<dbReference type="RefSeq" id="WP_034414833.1">
    <property type="nucleotide sequence ID" value="NZ_JGVK01000028.1"/>
</dbReference>
<keyword evidence="4" id="KW-0285">Flavoprotein</keyword>